<keyword evidence="6" id="KW-1278">Translocase</keyword>
<evidence type="ECO:0000256" key="7">
    <source>
        <dbReference type="ARBA" id="ARBA00023136"/>
    </source>
</evidence>
<accession>A0A8F5VN11</accession>
<dbReference type="NCBIfam" id="TIGR01188">
    <property type="entry name" value="drrA"/>
    <property type="match status" value="1"/>
</dbReference>
<keyword evidence="3" id="KW-1003">Cell membrane</keyword>
<name>A0A8F5VN11_METHU</name>
<dbReference type="FunFam" id="3.40.50.300:FF:000589">
    <property type="entry name" value="ABC transporter, ATP-binding subunit"/>
    <property type="match status" value="1"/>
</dbReference>
<dbReference type="SMART" id="SM00382">
    <property type="entry name" value="AAA"/>
    <property type="match status" value="1"/>
</dbReference>
<comment type="similarity">
    <text evidence="8">Belongs to the ABC transporter superfamily. Drug exporter-1 (DrugE1) (TC 3.A.1.105) family.</text>
</comment>
<reference evidence="10 11" key="1">
    <citation type="submission" date="2021-06" db="EMBL/GenBank/DDBJ databases">
        <title>Complete genome sequence of the secondary alcohol utilizing methanogen Methanospirillum hungatei strain GP1.</title>
        <authorList>
            <person name="Day L.A."/>
            <person name="Costa K.C."/>
        </authorList>
    </citation>
    <scope>NUCLEOTIDE SEQUENCE [LARGE SCALE GENOMIC DNA]</scope>
    <source>
        <strain evidence="10 11">GP1</strain>
    </source>
</reference>
<dbReference type="Proteomes" id="UP000694228">
    <property type="component" value="Chromosome"/>
</dbReference>
<sequence length="330" mass="37335">MTSIIETHDLTKRFGSHTAVNNISLTIQKGEVFGLLGPNGAGKTTFLSMLCTILKPSSGSAQINGFDIIRESAQVRKSIGIVFQDPSVDSDMTSRENLQMHADLYGVPIYEQNMRIHEVLELVGLSDRADDFMYTYSGGMRRRLEIARGLLHYPRVLFLDEPTIGLDPRSREHIWDYIRELRKREEMTIILTTHYMEEADRLCDRVAIIDKGRIVAMDTPSLLKQEVAGDTIIMGSDQIQNLSDVLIRDNIVKDVSVQGSEIKIFVQNAQFLLPRIVESAVHAGIRIDHITITHPDMNDVFIHYTGKDLVGGEVREQTGRVAMMKRRRAR</sequence>
<gene>
    <name evidence="10" type="ORF">KSK55_05310</name>
</gene>
<dbReference type="InterPro" id="IPR003593">
    <property type="entry name" value="AAA+_ATPase"/>
</dbReference>
<evidence type="ECO:0000256" key="1">
    <source>
        <dbReference type="ARBA" id="ARBA00004413"/>
    </source>
</evidence>
<dbReference type="GO" id="GO:0005886">
    <property type="term" value="C:plasma membrane"/>
    <property type="evidence" value="ECO:0007669"/>
    <property type="project" value="UniProtKB-SubCell"/>
</dbReference>
<evidence type="ECO:0000256" key="2">
    <source>
        <dbReference type="ARBA" id="ARBA00022448"/>
    </source>
</evidence>
<organism evidence="10 11">
    <name type="scientific">Methanospirillum hungatei</name>
    <dbReference type="NCBI Taxonomy" id="2203"/>
    <lineage>
        <taxon>Archaea</taxon>
        <taxon>Methanobacteriati</taxon>
        <taxon>Methanobacteriota</taxon>
        <taxon>Stenosarchaea group</taxon>
        <taxon>Methanomicrobia</taxon>
        <taxon>Methanomicrobiales</taxon>
        <taxon>Methanospirillaceae</taxon>
        <taxon>Methanospirillum</taxon>
    </lineage>
</organism>
<dbReference type="InterPro" id="IPR003439">
    <property type="entry name" value="ABC_transporter-like_ATP-bd"/>
</dbReference>
<dbReference type="PROSITE" id="PS00211">
    <property type="entry name" value="ABC_TRANSPORTER_1"/>
    <property type="match status" value="1"/>
</dbReference>
<keyword evidence="4" id="KW-0547">Nucleotide-binding</keyword>
<dbReference type="GO" id="GO:0043215">
    <property type="term" value="P:daunorubicin transport"/>
    <property type="evidence" value="ECO:0007669"/>
    <property type="project" value="InterPro"/>
</dbReference>
<evidence type="ECO:0000256" key="6">
    <source>
        <dbReference type="ARBA" id="ARBA00022967"/>
    </source>
</evidence>
<dbReference type="GO" id="GO:0016887">
    <property type="term" value="F:ATP hydrolysis activity"/>
    <property type="evidence" value="ECO:0007669"/>
    <property type="project" value="InterPro"/>
</dbReference>
<evidence type="ECO:0000313" key="10">
    <source>
        <dbReference type="EMBL" id="QXO95809.1"/>
    </source>
</evidence>
<feature type="domain" description="ABC transporter" evidence="9">
    <location>
        <begin position="5"/>
        <end position="236"/>
    </location>
</feature>
<keyword evidence="2" id="KW-0813">Transport</keyword>
<keyword evidence="7" id="KW-0472">Membrane</keyword>
<protein>
    <submittedName>
        <fullName evidence="10">ATP-binding cassette domain-containing protein</fullName>
    </submittedName>
</protein>
<evidence type="ECO:0000256" key="3">
    <source>
        <dbReference type="ARBA" id="ARBA00022475"/>
    </source>
</evidence>
<dbReference type="InterPro" id="IPR005894">
    <property type="entry name" value="DrrA"/>
</dbReference>
<dbReference type="OrthoDB" id="31298at2157"/>
<dbReference type="Pfam" id="PF00005">
    <property type="entry name" value="ABC_tran"/>
    <property type="match status" value="1"/>
</dbReference>
<dbReference type="InterPro" id="IPR017871">
    <property type="entry name" value="ABC_transporter-like_CS"/>
</dbReference>
<evidence type="ECO:0000259" key="9">
    <source>
        <dbReference type="PROSITE" id="PS50893"/>
    </source>
</evidence>
<comment type="subcellular location">
    <subcellularLocation>
        <location evidence="1">Cell membrane</location>
        <topology evidence="1">Peripheral membrane protein</topology>
        <orientation evidence="1">Cytoplasmic side</orientation>
    </subcellularLocation>
</comment>
<dbReference type="AlphaFoldDB" id="A0A8F5VN11"/>
<dbReference type="GO" id="GO:1900753">
    <property type="term" value="P:doxorubicin transport"/>
    <property type="evidence" value="ECO:0007669"/>
    <property type="project" value="InterPro"/>
</dbReference>
<proteinExistence type="inferred from homology"/>
<evidence type="ECO:0000256" key="5">
    <source>
        <dbReference type="ARBA" id="ARBA00022840"/>
    </source>
</evidence>
<dbReference type="GO" id="GO:0005524">
    <property type="term" value="F:ATP binding"/>
    <property type="evidence" value="ECO:0007669"/>
    <property type="project" value="UniProtKB-KW"/>
</dbReference>
<dbReference type="PANTHER" id="PTHR43582">
    <property type="entry name" value="LINEARMYCIN RESISTANCE ATP-BINDING PROTEIN LNRL"/>
    <property type="match status" value="1"/>
</dbReference>
<keyword evidence="5 10" id="KW-0067">ATP-binding</keyword>
<dbReference type="EMBL" id="CP077107">
    <property type="protein sequence ID" value="QXO95809.1"/>
    <property type="molecule type" value="Genomic_DNA"/>
</dbReference>
<dbReference type="PANTHER" id="PTHR43582:SF2">
    <property type="entry name" value="LINEARMYCIN RESISTANCE ATP-BINDING PROTEIN LNRL"/>
    <property type="match status" value="1"/>
</dbReference>
<dbReference type="PROSITE" id="PS50893">
    <property type="entry name" value="ABC_TRANSPORTER_2"/>
    <property type="match status" value="1"/>
</dbReference>
<evidence type="ECO:0000256" key="4">
    <source>
        <dbReference type="ARBA" id="ARBA00022741"/>
    </source>
</evidence>
<evidence type="ECO:0000256" key="8">
    <source>
        <dbReference type="ARBA" id="ARBA00049985"/>
    </source>
</evidence>
<evidence type="ECO:0000313" key="11">
    <source>
        <dbReference type="Proteomes" id="UP000694228"/>
    </source>
</evidence>